<name>A0A926EFD1_9FIRM</name>
<accession>A0A926EFD1</accession>
<dbReference type="AlphaFoldDB" id="A0A926EFD1"/>
<organism evidence="1 2">
    <name type="scientific">Zongyangia hominis</name>
    <dbReference type="NCBI Taxonomy" id="2763677"/>
    <lineage>
        <taxon>Bacteria</taxon>
        <taxon>Bacillati</taxon>
        <taxon>Bacillota</taxon>
        <taxon>Clostridia</taxon>
        <taxon>Eubacteriales</taxon>
        <taxon>Oscillospiraceae</taxon>
        <taxon>Zongyangia</taxon>
    </lineage>
</organism>
<gene>
    <name evidence="1" type="ORF">H8709_11595</name>
</gene>
<comment type="caution">
    <text evidence="1">The sequence shown here is derived from an EMBL/GenBank/DDBJ whole genome shotgun (WGS) entry which is preliminary data.</text>
</comment>
<evidence type="ECO:0000313" key="2">
    <source>
        <dbReference type="Proteomes" id="UP000660861"/>
    </source>
</evidence>
<dbReference type="Proteomes" id="UP000660861">
    <property type="component" value="Unassembled WGS sequence"/>
</dbReference>
<evidence type="ECO:0000313" key="1">
    <source>
        <dbReference type="EMBL" id="MBC8571459.1"/>
    </source>
</evidence>
<keyword evidence="2" id="KW-1185">Reference proteome</keyword>
<proteinExistence type="predicted"/>
<reference evidence="1" key="1">
    <citation type="submission" date="2020-08" db="EMBL/GenBank/DDBJ databases">
        <title>Genome public.</title>
        <authorList>
            <person name="Liu C."/>
            <person name="Sun Q."/>
        </authorList>
    </citation>
    <scope>NUCLEOTIDE SEQUENCE</scope>
    <source>
        <strain evidence="1">NSJ-54</strain>
    </source>
</reference>
<sequence length="234" mass="27605">MQVIDPKYFMLNCKFIDRGLLYEDDLIEVLNWSRFFRNKSQDKSEYVAPTSQDSGEADAYSTEYQIDFKLVVDEEVMQGLNKNKPTVDKKHIKQGIIIVNDNPNPTPIPPKNILADIMSIFMDEIQSNRLSSNTIKHFIENLEKNKNLLLYYPYEYVSNTVYPVQAFSNMLTQVFRIPLIYRKQKCPDKDTFACIKVNKNFLIFEWIEDAFVYRDSVNELLCATYRDYKLYSVF</sequence>
<dbReference type="RefSeq" id="WP_262398486.1">
    <property type="nucleotide sequence ID" value="NZ_JACRTC010000014.1"/>
</dbReference>
<protein>
    <submittedName>
        <fullName evidence="1">Uncharacterized protein</fullName>
    </submittedName>
</protein>
<dbReference type="EMBL" id="JACRTC010000014">
    <property type="protein sequence ID" value="MBC8571459.1"/>
    <property type="molecule type" value="Genomic_DNA"/>
</dbReference>